<dbReference type="GO" id="GO:0005524">
    <property type="term" value="F:ATP binding"/>
    <property type="evidence" value="ECO:0007669"/>
    <property type="project" value="UniProtKB-KW"/>
</dbReference>
<dbReference type="Proteomes" id="UP001596442">
    <property type="component" value="Unassembled WGS sequence"/>
</dbReference>
<accession>A0ABD5SF41</accession>
<sequence length="63" mass="6797">ALDDVLDAATSDLLAGDATAARDALRREFATPCESDPIEVHQVTPTQEAKCVRYDEGESYAVE</sequence>
<protein>
    <submittedName>
        <fullName evidence="1">ABC transporter ATP-binding protein</fullName>
    </submittedName>
</protein>
<proteinExistence type="predicted"/>
<evidence type="ECO:0000313" key="2">
    <source>
        <dbReference type="Proteomes" id="UP001596442"/>
    </source>
</evidence>
<reference evidence="1 2" key="1">
    <citation type="journal article" date="2019" name="Int. J. Syst. Evol. Microbiol.">
        <title>The Global Catalogue of Microorganisms (GCM) 10K type strain sequencing project: providing services to taxonomists for standard genome sequencing and annotation.</title>
        <authorList>
            <consortium name="The Broad Institute Genomics Platform"/>
            <consortium name="The Broad Institute Genome Sequencing Center for Infectious Disease"/>
            <person name="Wu L."/>
            <person name="Ma J."/>
        </authorList>
    </citation>
    <scope>NUCLEOTIDE SEQUENCE [LARGE SCALE GENOMIC DNA]</scope>
    <source>
        <strain evidence="1 2">CGMCC 1.3239</strain>
    </source>
</reference>
<feature type="non-terminal residue" evidence="1">
    <location>
        <position position="1"/>
    </location>
</feature>
<keyword evidence="1" id="KW-0547">Nucleotide-binding</keyword>
<keyword evidence="1" id="KW-0067">ATP-binding</keyword>
<dbReference type="AlphaFoldDB" id="A0ABD5SF41"/>
<keyword evidence="2" id="KW-1185">Reference proteome</keyword>
<comment type="caution">
    <text evidence="1">The sequence shown here is derived from an EMBL/GenBank/DDBJ whole genome shotgun (WGS) entry which is preliminary data.</text>
</comment>
<dbReference type="EMBL" id="JBHSWW010000177">
    <property type="protein sequence ID" value="MFC6754009.1"/>
    <property type="molecule type" value="Genomic_DNA"/>
</dbReference>
<gene>
    <name evidence="1" type="ORF">ACFQEU_11140</name>
</gene>
<name>A0ABD5SF41_9EURY</name>
<organism evidence="1 2">
    <name type="scientific">Halorubrum tibetense</name>
    <dbReference type="NCBI Taxonomy" id="175631"/>
    <lineage>
        <taxon>Archaea</taxon>
        <taxon>Methanobacteriati</taxon>
        <taxon>Methanobacteriota</taxon>
        <taxon>Stenosarchaea group</taxon>
        <taxon>Halobacteria</taxon>
        <taxon>Halobacteriales</taxon>
        <taxon>Haloferacaceae</taxon>
        <taxon>Halorubrum</taxon>
    </lineage>
</organism>
<evidence type="ECO:0000313" key="1">
    <source>
        <dbReference type="EMBL" id="MFC6754009.1"/>
    </source>
</evidence>